<evidence type="ECO:0000313" key="1">
    <source>
        <dbReference type="EMBL" id="MXQ94431.1"/>
    </source>
</evidence>
<dbReference type="Proteomes" id="UP000322234">
    <property type="component" value="Unassembled WGS sequence"/>
</dbReference>
<dbReference type="EMBL" id="VBQZ03000111">
    <property type="protein sequence ID" value="MXQ94431.1"/>
    <property type="molecule type" value="Genomic_DNA"/>
</dbReference>
<organism evidence="1 2">
    <name type="scientific">Bos mutus</name>
    <name type="common">wild yak</name>
    <dbReference type="NCBI Taxonomy" id="72004"/>
    <lineage>
        <taxon>Eukaryota</taxon>
        <taxon>Metazoa</taxon>
        <taxon>Chordata</taxon>
        <taxon>Craniata</taxon>
        <taxon>Vertebrata</taxon>
        <taxon>Euteleostomi</taxon>
        <taxon>Mammalia</taxon>
        <taxon>Eutheria</taxon>
        <taxon>Laurasiatheria</taxon>
        <taxon>Artiodactyla</taxon>
        <taxon>Ruminantia</taxon>
        <taxon>Pecora</taxon>
        <taxon>Bovidae</taxon>
        <taxon>Bovinae</taxon>
        <taxon>Bos</taxon>
    </lineage>
</organism>
<name>A0A6B0RYX8_9CETA</name>
<protein>
    <submittedName>
        <fullName evidence="1">Uncharacterized protein</fullName>
    </submittedName>
</protein>
<gene>
    <name evidence="1" type="ORF">E5288_WYG022393</name>
</gene>
<dbReference type="AlphaFoldDB" id="A0A6B0RYX8"/>
<evidence type="ECO:0000313" key="2">
    <source>
        <dbReference type="Proteomes" id="UP000322234"/>
    </source>
</evidence>
<keyword evidence="2" id="KW-1185">Reference proteome</keyword>
<reference evidence="1" key="1">
    <citation type="submission" date="2019-10" db="EMBL/GenBank/DDBJ databases">
        <title>The sequence and de novo assembly of the wild yak genome.</title>
        <authorList>
            <person name="Liu Y."/>
        </authorList>
    </citation>
    <scope>NUCLEOTIDE SEQUENCE [LARGE SCALE GENOMIC DNA]</scope>
    <source>
        <strain evidence="1">WY2019</strain>
    </source>
</reference>
<sequence length="81" mass="9108">MAARVTLECTAALRSTAGREQCRSSQPSLPSVLAPSEHRPAAEPCIRSLEVYEDEDLVLLRKVTIQRRLRNTRYGVERAPM</sequence>
<proteinExistence type="predicted"/>
<comment type="caution">
    <text evidence="1">The sequence shown here is derived from an EMBL/GenBank/DDBJ whole genome shotgun (WGS) entry which is preliminary data.</text>
</comment>
<accession>A0A6B0RYX8</accession>